<sequence>MHKLFRLLARLRPTEDAKFAARLSALCSAPQSGSAHGHISPFRAARA</sequence>
<comment type="caution">
    <text evidence="1">The sequence shown here is derived from an EMBL/GenBank/DDBJ whole genome shotgun (WGS) entry which is preliminary data.</text>
</comment>
<evidence type="ECO:0000313" key="2">
    <source>
        <dbReference type="Proteomes" id="UP001597413"/>
    </source>
</evidence>
<evidence type="ECO:0000313" key="1">
    <source>
        <dbReference type="EMBL" id="MFD2172669.1"/>
    </source>
</evidence>
<dbReference type="Proteomes" id="UP001597413">
    <property type="component" value="Unassembled WGS sequence"/>
</dbReference>
<dbReference type="EMBL" id="JBHUIX010000002">
    <property type="protein sequence ID" value="MFD2172669.1"/>
    <property type="molecule type" value="Genomic_DNA"/>
</dbReference>
<keyword evidence="2" id="KW-1185">Reference proteome</keyword>
<name>A0ABW5A3Y3_9RHOB</name>
<proteinExistence type="predicted"/>
<organism evidence="1 2">
    <name type="scientific">Rhodobacter lacus</name>
    <dbReference type="NCBI Taxonomy" id="1641972"/>
    <lineage>
        <taxon>Bacteria</taxon>
        <taxon>Pseudomonadati</taxon>
        <taxon>Pseudomonadota</taxon>
        <taxon>Alphaproteobacteria</taxon>
        <taxon>Rhodobacterales</taxon>
        <taxon>Rhodobacter group</taxon>
        <taxon>Rhodobacter</taxon>
    </lineage>
</organism>
<gene>
    <name evidence="1" type="ORF">ACFSM0_01065</name>
</gene>
<accession>A0ABW5A3Y3</accession>
<dbReference type="RefSeq" id="WP_377385872.1">
    <property type="nucleotide sequence ID" value="NZ_JBHUIX010000002.1"/>
</dbReference>
<protein>
    <submittedName>
        <fullName evidence="1">Uncharacterized protein</fullName>
    </submittedName>
</protein>
<reference evidence="2" key="1">
    <citation type="journal article" date="2019" name="Int. J. Syst. Evol. Microbiol.">
        <title>The Global Catalogue of Microorganisms (GCM) 10K type strain sequencing project: providing services to taxonomists for standard genome sequencing and annotation.</title>
        <authorList>
            <consortium name="The Broad Institute Genomics Platform"/>
            <consortium name="The Broad Institute Genome Sequencing Center for Infectious Disease"/>
            <person name="Wu L."/>
            <person name="Ma J."/>
        </authorList>
    </citation>
    <scope>NUCLEOTIDE SEQUENCE [LARGE SCALE GENOMIC DNA]</scope>
    <source>
        <strain evidence="2">CCUG 55131</strain>
    </source>
</reference>